<keyword evidence="2" id="KW-1185">Reference proteome</keyword>
<sequence length="242" mass="28348">MTKYNKYHPKSVIERRNIPRAHGGRRFIDIKEECKKQTSNLKTYFHSRTDHPLHIAIDAIDKSYTPLQRAIRSEIRYDQMEHIRQKRVQWSSKQLHGRHPNMVQQQHVNTEMSYLWLLKGELYAVTKGFAVVIQDQVISTRNYKKYILKQALDSDKCRKCHQMSETIDHITSGCPILASKHDIAKIIHSQLAFLYGLAQKIEPNYKCHPSPLLENGIFKLYYNNPVLTDKTVNANRPDLILI</sequence>
<evidence type="ECO:0008006" key="3">
    <source>
        <dbReference type="Google" id="ProtNLM"/>
    </source>
</evidence>
<dbReference type="PANTHER" id="PTHR35450:SF2">
    <property type="entry name" value="REVERSE TRANSCRIPTASE DOMAIN-CONTAINING PROTEIN"/>
    <property type="match status" value="1"/>
</dbReference>
<protein>
    <recommendedName>
        <fullName evidence="3">Reverse transcriptase</fullName>
    </recommendedName>
</protein>
<dbReference type="AlphaFoldDB" id="A0A8K0G0Y1"/>
<dbReference type="EMBL" id="VTPC01090710">
    <property type="protein sequence ID" value="KAF2881684.1"/>
    <property type="molecule type" value="Genomic_DNA"/>
</dbReference>
<accession>A0A8K0G0Y1</accession>
<proteinExistence type="predicted"/>
<comment type="caution">
    <text evidence="1">The sequence shown here is derived from an EMBL/GenBank/DDBJ whole genome shotgun (WGS) entry which is preliminary data.</text>
</comment>
<evidence type="ECO:0000313" key="2">
    <source>
        <dbReference type="Proteomes" id="UP000801492"/>
    </source>
</evidence>
<dbReference type="PANTHER" id="PTHR35450">
    <property type="entry name" value="REVERSE TRANSCRIPTASE DOMAIN-CONTAINING PROTEIN"/>
    <property type="match status" value="1"/>
</dbReference>
<reference evidence="1" key="1">
    <citation type="submission" date="2019-08" db="EMBL/GenBank/DDBJ databases">
        <title>The genome of the North American firefly Photinus pyralis.</title>
        <authorList>
            <consortium name="Photinus pyralis genome working group"/>
            <person name="Fallon T.R."/>
            <person name="Sander Lower S.E."/>
            <person name="Weng J.-K."/>
        </authorList>
    </citation>
    <scope>NUCLEOTIDE SEQUENCE</scope>
    <source>
        <strain evidence="1">TRF0915ILg1</strain>
        <tissue evidence="1">Whole body</tissue>
    </source>
</reference>
<evidence type="ECO:0000313" key="1">
    <source>
        <dbReference type="EMBL" id="KAF2881684.1"/>
    </source>
</evidence>
<gene>
    <name evidence="1" type="ORF">ILUMI_24489</name>
</gene>
<dbReference type="OrthoDB" id="5962029at2759"/>
<organism evidence="1 2">
    <name type="scientific">Ignelater luminosus</name>
    <name type="common">Cucubano</name>
    <name type="synonym">Pyrophorus luminosus</name>
    <dbReference type="NCBI Taxonomy" id="2038154"/>
    <lineage>
        <taxon>Eukaryota</taxon>
        <taxon>Metazoa</taxon>
        <taxon>Ecdysozoa</taxon>
        <taxon>Arthropoda</taxon>
        <taxon>Hexapoda</taxon>
        <taxon>Insecta</taxon>
        <taxon>Pterygota</taxon>
        <taxon>Neoptera</taxon>
        <taxon>Endopterygota</taxon>
        <taxon>Coleoptera</taxon>
        <taxon>Polyphaga</taxon>
        <taxon>Elateriformia</taxon>
        <taxon>Elateroidea</taxon>
        <taxon>Elateridae</taxon>
        <taxon>Agrypninae</taxon>
        <taxon>Pyrophorini</taxon>
        <taxon>Ignelater</taxon>
    </lineage>
</organism>
<dbReference type="Proteomes" id="UP000801492">
    <property type="component" value="Unassembled WGS sequence"/>
</dbReference>
<name>A0A8K0G0Y1_IGNLU</name>